<dbReference type="InterPro" id="IPR012893">
    <property type="entry name" value="HipA-like_C"/>
</dbReference>
<evidence type="ECO:0000256" key="2">
    <source>
        <dbReference type="ARBA" id="ARBA00022777"/>
    </source>
</evidence>
<accession>A0A415BFV7</accession>
<dbReference type="Proteomes" id="UP000285777">
    <property type="component" value="Unassembled WGS sequence"/>
</dbReference>
<comment type="caution">
    <text evidence="4">The sequence shown here is derived from an EMBL/GenBank/DDBJ whole genome shotgun (WGS) entry which is preliminary data.</text>
</comment>
<feature type="domain" description="HipA-like C-terminal" evidence="3">
    <location>
        <begin position="4"/>
        <end position="122"/>
    </location>
</feature>
<dbReference type="AlphaFoldDB" id="A0A415BFV7"/>
<gene>
    <name evidence="4" type="ORF">DW150_21560</name>
</gene>
<evidence type="ECO:0000313" key="4">
    <source>
        <dbReference type="EMBL" id="RHI83236.1"/>
    </source>
</evidence>
<protein>
    <submittedName>
        <fullName evidence="4">Type II toxin-antitoxin system HipA family toxin</fullName>
    </submittedName>
</protein>
<evidence type="ECO:0000259" key="3">
    <source>
        <dbReference type="Pfam" id="PF07804"/>
    </source>
</evidence>
<evidence type="ECO:0000256" key="1">
    <source>
        <dbReference type="ARBA" id="ARBA00022679"/>
    </source>
</evidence>
<name>A0A415BFV7_PHOVU</name>
<dbReference type="GO" id="GO:0016301">
    <property type="term" value="F:kinase activity"/>
    <property type="evidence" value="ECO:0007669"/>
    <property type="project" value="UniProtKB-KW"/>
</dbReference>
<organism evidence="4 5">
    <name type="scientific">Phocaeicola vulgatus</name>
    <name type="common">Bacteroides vulgatus</name>
    <dbReference type="NCBI Taxonomy" id="821"/>
    <lineage>
        <taxon>Bacteria</taxon>
        <taxon>Pseudomonadati</taxon>
        <taxon>Bacteroidota</taxon>
        <taxon>Bacteroidia</taxon>
        <taxon>Bacteroidales</taxon>
        <taxon>Bacteroidaceae</taxon>
        <taxon>Phocaeicola</taxon>
    </lineage>
</organism>
<keyword evidence="1" id="KW-0808">Transferase</keyword>
<sequence length="122" mass="14010">MRAKLPVNEYLTMQIASQIYKIETPANGLCFASAGQPVYITRRFDINTDGRKIAQEDSAVLLRKNELSDGAHFKHKGNYALIAEKVKQYIPAWHIALERLFQLIIFNYFYGNDCAHLKNFSL</sequence>
<reference evidence="4 5" key="1">
    <citation type="submission" date="2018-08" db="EMBL/GenBank/DDBJ databases">
        <title>A genome reference for cultivated species of the human gut microbiota.</title>
        <authorList>
            <person name="Zou Y."/>
            <person name="Xue W."/>
            <person name="Luo G."/>
        </authorList>
    </citation>
    <scope>NUCLEOTIDE SEQUENCE [LARGE SCALE GENOMIC DNA]</scope>
    <source>
        <strain evidence="4 5">AM13-21</strain>
    </source>
</reference>
<evidence type="ECO:0000313" key="5">
    <source>
        <dbReference type="Proteomes" id="UP000285777"/>
    </source>
</evidence>
<dbReference type="Pfam" id="PF07804">
    <property type="entry name" value="HipA_C"/>
    <property type="match status" value="1"/>
</dbReference>
<proteinExistence type="predicted"/>
<dbReference type="EMBL" id="QRLF01000054">
    <property type="protein sequence ID" value="RHI83236.1"/>
    <property type="molecule type" value="Genomic_DNA"/>
</dbReference>
<keyword evidence="2" id="KW-0418">Kinase</keyword>